<comment type="function">
    <text evidence="2 11">Catalyzes a salvage reaction resulting in the formation of AMP, that is energically less costly than de novo synthesis.</text>
</comment>
<dbReference type="SUPFAM" id="SSF53271">
    <property type="entry name" value="PRTase-like"/>
    <property type="match status" value="1"/>
</dbReference>
<evidence type="ECO:0000256" key="7">
    <source>
        <dbReference type="ARBA" id="ARBA00022490"/>
    </source>
</evidence>
<keyword evidence="7 11" id="KW-0963">Cytoplasm</keyword>
<keyword evidence="8 11" id="KW-0328">Glycosyltransferase</keyword>
<dbReference type="InterPro" id="IPR050054">
    <property type="entry name" value="UPRTase/APRTase"/>
</dbReference>
<keyword evidence="10 11" id="KW-0660">Purine salvage</keyword>
<evidence type="ECO:0000256" key="5">
    <source>
        <dbReference type="ARBA" id="ARBA00008391"/>
    </source>
</evidence>
<dbReference type="InterPro" id="IPR029057">
    <property type="entry name" value="PRTase-like"/>
</dbReference>
<dbReference type="CDD" id="cd06223">
    <property type="entry name" value="PRTases_typeI"/>
    <property type="match status" value="1"/>
</dbReference>
<evidence type="ECO:0000259" key="12">
    <source>
        <dbReference type="Pfam" id="PF00156"/>
    </source>
</evidence>
<evidence type="ECO:0000256" key="6">
    <source>
        <dbReference type="ARBA" id="ARBA00011893"/>
    </source>
</evidence>
<comment type="similarity">
    <text evidence="5 11">Belongs to the purine/pyrimidine phosphoribosyltransferase family.</text>
</comment>
<evidence type="ECO:0000313" key="16">
    <source>
        <dbReference type="Proteomes" id="UP000315925"/>
    </source>
</evidence>
<feature type="domain" description="Phosphoribosyltransferase" evidence="12">
    <location>
        <begin position="40"/>
        <end position="154"/>
    </location>
</feature>
<dbReference type="GO" id="GO:0006168">
    <property type="term" value="P:adenine salvage"/>
    <property type="evidence" value="ECO:0007669"/>
    <property type="project" value="InterPro"/>
</dbReference>
<dbReference type="NCBIfam" id="NF002634">
    <property type="entry name" value="PRK02304.1-3"/>
    <property type="match status" value="1"/>
</dbReference>
<dbReference type="PANTHER" id="PTHR32315:SF3">
    <property type="entry name" value="ADENINE PHOSPHORIBOSYLTRANSFERASE"/>
    <property type="match status" value="1"/>
</dbReference>
<dbReference type="EC" id="2.4.2.7" evidence="6 11"/>
<evidence type="ECO:0000256" key="10">
    <source>
        <dbReference type="ARBA" id="ARBA00022726"/>
    </source>
</evidence>
<evidence type="ECO:0000256" key="4">
    <source>
        <dbReference type="ARBA" id="ARBA00004659"/>
    </source>
</evidence>
<dbReference type="UniPathway" id="UPA00588">
    <property type="reaction ID" value="UER00646"/>
</dbReference>
<dbReference type="NCBIfam" id="NF002636">
    <property type="entry name" value="PRK02304.1-5"/>
    <property type="match status" value="1"/>
</dbReference>
<comment type="subcellular location">
    <subcellularLocation>
        <location evidence="3 11">Cytoplasm</location>
    </subcellularLocation>
</comment>
<dbReference type="InterPro" id="IPR005764">
    <property type="entry name" value="Ade_phspho_trans"/>
</dbReference>
<keyword evidence="9 11" id="KW-0808">Transferase</keyword>
<dbReference type="Pfam" id="PF00156">
    <property type="entry name" value="Pribosyltran"/>
    <property type="match status" value="1"/>
</dbReference>
<organism evidence="14 16">
    <name type="scientific">Methylacidiphilum kamchatkense Kam1</name>
    <dbReference type="NCBI Taxonomy" id="1202785"/>
    <lineage>
        <taxon>Bacteria</taxon>
        <taxon>Pseudomonadati</taxon>
        <taxon>Verrucomicrobiota</taxon>
        <taxon>Methylacidiphilae</taxon>
        <taxon>Methylacidiphilales</taxon>
        <taxon>Methylacidiphilaceae</taxon>
        <taxon>Methylacidiphilum (ex Ratnadevi et al. 2023)</taxon>
    </lineage>
</organism>
<reference evidence="14" key="2">
    <citation type="journal article" date="2019" name="BMC Genomics">
        <title>Complete genome sequence analysis of the thermoacidophilic verrucomicrobial methanotroph 'Candidatus Methylacidiphilum kamchatkense' strain Kam1 and comparison with its closest relatives.</title>
        <authorList>
            <person name="Kruse T."/>
            <person name="Ratnadevi C.M."/>
            <person name="Erikstad H.A."/>
            <person name="Birkeland N.K."/>
        </authorList>
    </citation>
    <scope>NUCLEOTIDE SEQUENCE</scope>
    <source>
        <strain evidence="14">Kam1</strain>
    </source>
</reference>
<dbReference type="RefSeq" id="WP_039720897.1">
    <property type="nucleotide sequence ID" value="NZ_CP037899.1"/>
</dbReference>
<evidence type="ECO:0000256" key="11">
    <source>
        <dbReference type="HAMAP-Rule" id="MF_00004"/>
    </source>
</evidence>
<dbReference type="Proteomes" id="UP000031594">
    <property type="component" value="Unassembled WGS sequence"/>
</dbReference>
<evidence type="ECO:0000256" key="9">
    <source>
        <dbReference type="ARBA" id="ARBA00022679"/>
    </source>
</evidence>
<dbReference type="OrthoDB" id="9803963at2"/>
<dbReference type="FunFam" id="3.40.50.2020:FF:000021">
    <property type="entry name" value="Adenine phosphoribosyltransferase"/>
    <property type="match status" value="1"/>
</dbReference>
<dbReference type="AlphaFoldDB" id="A0A0C1V5G5"/>
<dbReference type="GO" id="GO:0003999">
    <property type="term" value="F:adenine phosphoribosyltransferase activity"/>
    <property type="evidence" value="ECO:0007669"/>
    <property type="project" value="UniProtKB-UniRule"/>
</dbReference>
<reference evidence="13 15" key="1">
    <citation type="submission" date="2014-08" db="EMBL/GenBank/DDBJ databases">
        <title>Methylacidiphilum kamchatkense strain Kam1 draft genome sequence.</title>
        <authorList>
            <person name="Birkeland N.-K."/>
            <person name="Erikstad H.A."/>
        </authorList>
    </citation>
    <scope>NUCLEOTIDE SEQUENCE [LARGE SCALE GENOMIC DNA]</scope>
    <source>
        <strain evidence="13 15">Kam1</strain>
    </source>
</reference>
<dbReference type="PANTHER" id="PTHR32315">
    <property type="entry name" value="ADENINE PHOSPHORIBOSYLTRANSFERASE"/>
    <property type="match status" value="1"/>
</dbReference>
<reference evidence="16" key="3">
    <citation type="submission" date="2019-03" db="EMBL/GenBank/DDBJ databases">
        <title>Complete genome of Methylacidiphilum kamchatkense Kam1.</title>
        <authorList>
            <person name="Kruse T."/>
            <person name="Murarilal Ratnadevi C."/>
            <person name="Erikstad H.-A."/>
            <person name="Birkeland N.-K."/>
        </authorList>
    </citation>
    <scope>NUCLEOTIDE SEQUENCE [LARGE SCALE GENOMIC DNA]</scope>
    <source>
        <strain evidence="16">kam1</strain>
    </source>
</reference>
<accession>A0A0C1V5G5</accession>
<dbReference type="GO" id="GO:0016208">
    <property type="term" value="F:AMP binding"/>
    <property type="evidence" value="ECO:0007669"/>
    <property type="project" value="TreeGrafter"/>
</dbReference>
<evidence type="ECO:0000313" key="15">
    <source>
        <dbReference type="Proteomes" id="UP000031594"/>
    </source>
</evidence>
<gene>
    <name evidence="11 14" type="primary">apt</name>
    <name evidence="13" type="ORF">A946_02705</name>
    <name evidence="14" type="ORF">kam1_1922</name>
</gene>
<evidence type="ECO:0000256" key="1">
    <source>
        <dbReference type="ARBA" id="ARBA00000868"/>
    </source>
</evidence>
<dbReference type="STRING" id="1202785.A946_02705"/>
<evidence type="ECO:0000313" key="14">
    <source>
        <dbReference type="EMBL" id="QDQ43133.1"/>
    </source>
</evidence>
<dbReference type="GO" id="GO:0005737">
    <property type="term" value="C:cytoplasm"/>
    <property type="evidence" value="ECO:0007669"/>
    <property type="project" value="UniProtKB-SubCell"/>
</dbReference>
<dbReference type="Gene3D" id="3.40.50.2020">
    <property type="match status" value="1"/>
</dbReference>
<sequence>MTYVLSSSIERLKEKIRNIPNFPRQGVQFKDITPAIGEGQFFRLIMTIFISRYQKKKIDKIAAIDARGFIFAGALAHSLGVGIIPIRKKGKLPYKTYELPYKSEYGEEILTIHQDAITKGESILIVDDVLATGNTALTAALLIEKCGGNLMELGFLAELCDLKGREKLFPFPCYSILQF</sequence>
<dbReference type="EMBL" id="CP037899">
    <property type="protein sequence ID" value="QDQ43133.1"/>
    <property type="molecule type" value="Genomic_DNA"/>
</dbReference>
<keyword evidence="15" id="KW-1185">Reference proteome</keyword>
<dbReference type="Proteomes" id="UP000315925">
    <property type="component" value="Chromosome"/>
</dbReference>
<comment type="catalytic activity">
    <reaction evidence="1 11">
        <text>AMP + diphosphate = 5-phospho-alpha-D-ribose 1-diphosphate + adenine</text>
        <dbReference type="Rhea" id="RHEA:16609"/>
        <dbReference type="ChEBI" id="CHEBI:16708"/>
        <dbReference type="ChEBI" id="CHEBI:33019"/>
        <dbReference type="ChEBI" id="CHEBI:58017"/>
        <dbReference type="ChEBI" id="CHEBI:456215"/>
        <dbReference type="EC" id="2.4.2.7"/>
    </reaction>
</comment>
<dbReference type="GO" id="GO:0044209">
    <property type="term" value="P:AMP salvage"/>
    <property type="evidence" value="ECO:0007669"/>
    <property type="project" value="UniProtKB-UniRule"/>
</dbReference>
<evidence type="ECO:0000256" key="3">
    <source>
        <dbReference type="ARBA" id="ARBA00004496"/>
    </source>
</evidence>
<evidence type="ECO:0000313" key="13">
    <source>
        <dbReference type="EMBL" id="KIE58980.1"/>
    </source>
</evidence>
<evidence type="ECO:0000256" key="8">
    <source>
        <dbReference type="ARBA" id="ARBA00022676"/>
    </source>
</evidence>
<dbReference type="InterPro" id="IPR000836">
    <property type="entry name" value="PRTase_dom"/>
</dbReference>
<dbReference type="GO" id="GO:0002055">
    <property type="term" value="F:adenine binding"/>
    <property type="evidence" value="ECO:0007669"/>
    <property type="project" value="TreeGrafter"/>
</dbReference>
<comment type="pathway">
    <text evidence="4 11">Purine metabolism; AMP biosynthesis via salvage pathway; AMP from adenine: step 1/1.</text>
</comment>
<evidence type="ECO:0000256" key="2">
    <source>
        <dbReference type="ARBA" id="ARBA00003968"/>
    </source>
</evidence>
<comment type="subunit">
    <text evidence="11">Homodimer.</text>
</comment>
<dbReference type="KEGG" id="mkc:kam1_1922"/>
<dbReference type="GO" id="GO:0006166">
    <property type="term" value="P:purine ribonucleoside salvage"/>
    <property type="evidence" value="ECO:0007669"/>
    <property type="project" value="UniProtKB-UniRule"/>
</dbReference>
<protein>
    <recommendedName>
        <fullName evidence="6 11">Adenine phosphoribosyltransferase</fullName>
        <shortName evidence="11">APRT</shortName>
        <ecNumber evidence="6 11">2.4.2.7</ecNumber>
    </recommendedName>
</protein>
<name>A0A0C1V5G5_9BACT</name>
<dbReference type="NCBIfam" id="TIGR01090">
    <property type="entry name" value="apt"/>
    <property type="match status" value="1"/>
</dbReference>
<dbReference type="HAMAP" id="MF_00004">
    <property type="entry name" value="Aden_phosphoribosyltr"/>
    <property type="match status" value="1"/>
</dbReference>
<dbReference type="EMBL" id="JQNX01000002">
    <property type="protein sequence ID" value="KIE58980.1"/>
    <property type="molecule type" value="Genomic_DNA"/>
</dbReference>
<proteinExistence type="inferred from homology"/>